<keyword evidence="3" id="KW-1185">Reference proteome</keyword>
<evidence type="ECO:0000313" key="3">
    <source>
        <dbReference type="Proteomes" id="UP001303889"/>
    </source>
</evidence>
<feature type="transmembrane region" description="Helical" evidence="1">
    <location>
        <begin position="31"/>
        <end position="51"/>
    </location>
</feature>
<sequence length="202" mass="22930">MDVEESRCVPRIRPMGQLGVRFTWAQLIGRFLSVLFELGTVAFIAWLFNYWRKEPTTRVDVLMPSFFPLILGIVADAYEVVSLLFFYRTRAINPLAVASDIAVIATGIFCFMVLSTAEGGTGEWRAYWVTDMRNAMIFMIVFCIVHSAFIVMAAAGVILVYFQANRAGSQPQFEADDQLIKSQEEIIRFHEWRMQLPQPAAG</sequence>
<keyword evidence="1" id="KW-1133">Transmembrane helix</keyword>
<keyword evidence="1" id="KW-0812">Transmembrane</keyword>
<name>A0AAN6MM65_9PEZI</name>
<reference evidence="2" key="2">
    <citation type="submission" date="2023-05" db="EMBL/GenBank/DDBJ databases">
        <authorList>
            <consortium name="Lawrence Berkeley National Laboratory"/>
            <person name="Steindorff A."/>
            <person name="Hensen N."/>
            <person name="Bonometti L."/>
            <person name="Westerberg I."/>
            <person name="Brannstrom I.O."/>
            <person name="Guillou S."/>
            <person name="Cros-Aarteil S."/>
            <person name="Calhoun S."/>
            <person name="Haridas S."/>
            <person name="Kuo A."/>
            <person name="Mondo S."/>
            <person name="Pangilinan J."/>
            <person name="Riley R."/>
            <person name="Labutti K."/>
            <person name="Andreopoulos B."/>
            <person name="Lipzen A."/>
            <person name="Chen C."/>
            <person name="Yanf M."/>
            <person name="Daum C."/>
            <person name="Ng V."/>
            <person name="Clum A."/>
            <person name="Ohm R."/>
            <person name="Martin F."/>
            <person name="Silar P."/>
            <person name="Natvig D."/>
            <person name="Lalanne C."/>
            <person name="Gautier V."/>
            <person name="Ament-Velasquez S.L."/>
            <person name="Kruys A."/>
            <person name="Hutchinson M.I."/>
            <person name="Powell A.J."/>
            <person name="Barry K."/>
            <person name="Miller A.N."/>
            <person name="Grigoriev I.V."/>
            <person name="Debuchy R."/>
            <person name="Gladieux P."/>
            <person name="Thoren M.H."/>
            <person name="Johannesson H."/>
        </authorList>
    </citation>
    <scope>NUCLEOTIDE SEQUENCE</scope>
    <source>
        <strain evidence="2">CBS 103.79</strain>
    </source>
</reference>
<proteinExistence type="predicted"/>
<evidence type="ECO:0000313" key="2">
    <source>
        <dbReference type="EMBL" id="KAK3902985.1"/>
    </source>
</evidence>
<accession>A0AAN6MM65</accession>
<comment type="caution">
    <text evidence="2">The sequence shown here is derived from an EMBL/GenBank/DDBJ whole genome shotgun (WGS) entry which is preliminary data.</text>
</comment>
<feature type="transmembrane region" description="Helical" evidence="1">
    <location>
        <begin position="66"/>
        <end position="87"/>
    </location>
</feature>
<keyword evidence="1" id="KW-0472">Membrane</keyword>
<gene>
    <name evidence="2" type="ORF">C8A05DRAFT_33299</name>
</gene>
<evidence type="ECO:0000256" key="1">
    <source>
        <dbReference type="SAM" id="Phobius"/>
    </source>
</evidence>
<feature type="transmembrane region" description="Helical" evidence="1">
    <location>
        <begin position="94"/>
        <end position="115"/>
    </location>
</feature>
<dbReference type="AlphaFoldDB" id="A0AAN6MM65"/>
<dbReference type="EMBL" id="MU855476">
    <property type="protein sequence ID" value="KAK3902985.1"/>
    <property type="molecule type" value="Genomic_DNA"/>
</dbReference>
<dbReference type="Proteomes" id="UP001303889">
    <property type="component" value="Unassembled WGS sequence"/>
</dbReference>
<feature type="transmembrane region" description="Helical" evidence="1">
    <location>
        <begin position="135"/>
        <end position="162"/>
    </location>
</feature>
<protein>
    <submittedName>
        <fullName evidence="2">Uncharacterized protein</fullName>
    </submittedName>
</protein>
<organism evidence="2 3">
    <name type="scientific">Staphylotrichum tortipilum</name>
    <dbReference type="NCBI Taxonomy" id="2831512"/>
    <lineage>
        <taxon>Eukaryota</taxon>
        <taxon>Fungi</taxon>
        <taxon>Dikarya</taxon>
        <taxon>Ascomycota</taxon>
        <taxon>Pezizomycotina</taxon>
        <taxon>Sordariomycetes</taxon>
        <taxon>Sordariomycetidae</taxon>
        <taxon>Sordariales</taxon>
        <taxon>Chaetomiaceae</taxon>
        <taxon>Staphylotrichum</taxon>
    </lineage>
</organism>
<reference evidence="2" key="1">
    <citation type="journal article" date="2023" name="Mol. Phylogenet. Evol.">
        <title>Genome-scale phylogeny and comparative genomics of the fungal order Sordariales.</title>
        <authorList>
            <person name="Hensen N."/>
            <person name="Bonometti L."/>
            <person name="Westerberg I."/>
            <person name="Brannstrom I.O."/>
            <person name="Guillou S."/>
            <person name="Cros-Aarteil S."/>
            <person name="Calhoun S."/>
            <person name="Haridas S."/>
            <person name="Kuo A."/>
            <person name="Mondo S."/>
            <person name="Pangilinan J."/>
            <person name="Riley R."/>
            <person name="LaButti K."/>
            <person name="Andreopoulos B."/>
            <person name="Lipzen A."/>
            <person name="Chen C."/>
            <person name="Yan M."/>
            <person name="Daum C."/>
            <person name="Ng V."/>
            <person name="Clum A."/>
            <person name="Steindorff A."/>
            <person name="Ohm R.A."/>
            <person name="Martin F."/>
            <person name="Silar P."/>
            <person name="Natvig D.O."/>
            <person name="Lalanne C."/>
            <person name="Gautier V."/>
            <person name="Ament-Velasquez S.L."/>
            <person name="Kruys A."/>
            <person name="Hutchinson M.I."/>
            <person name="Powell A.J."/>
            <person name="Barry K."/>
            <person name="Miller A.N."/>
            <person name="Grigoriev I.V."/>
            <person name="Debuchy R."/>
            <person name="Gladieux P."/>
            <person name="Hiltunen Thoren M."/>
            <person name="Johannesson H."/>
        </authorList>
    </citation>
    <scope>NUCLEOTIDE SEQUENCE</scope>
    <source>
        <strain evidence="2">CBS 103.79</strain>
    </source>
</reference>